<dbReference type="EMBL" id="CABIJS010000432">
    <property type="protein sequence ID" value="VUZ51176.1"/>
    <property type="molecule type" value="Genomic_DNA"/>
</dbReference>
<feature type="compositionally biased region" description="Polar residues" evidence="3">
    <location>
        <begin position="114"/>
        <end position="139"/>
    </location>
</feature>
<dbReference type="SMART" id="SM00298">
    <property type="entry name" value="CHROMO"/>
    <property type="match status" value="1"/>
</dbReference>
<dbReference type="InterPro" id="IPR008251">
    <property type="entry name" value="Chromo_shadow_dom"/>
</dbReference>
<comment type="subcellular location">
    <subcellularLocation>
        <location evidence="1">Nucleus</location>
    </subcellularLocation>
</comment>
<dbReference type="SUPFAM" id="SSF54160">
    <property type="entry name" value="Chromo domain-like"/>
    <property type="match status" value="2"/>
</dbReference>
<evidence type="ECO:0000256" key="3">
    <source>
        <dbReference type="SAM" id="MobiDB-lite"/>
    </source>
</evidence>
<dbReference type="CDD" id="cd00034">
    <property type="entry name" value="CSD"/>
    <property type="match status" value="1"/>
</dbReference>
<proteinExistence type="predicted"/>
<evidence type="ECO:0000313" key="6">
    <source>
        <dbReference type="Proteomes" id="UP000321570"/>
    </source>
</evidence>
<reference evidence="5 6" key="1">
    <citation type="submission" date="2019-07" db="EMBL/GenBank/DDBJ databases">
        <authorList>
            <person name="Jastrzebski P J."/>
            <person name="Paukszto L."/>
            <person name="Jastrzebski P J."/>
        </authorList>
    </citation>
    <scope>NUCLEOTIDE SEQUENCE [LARGE SCALE GENOMIC DNA]</scope>
    <source>
        <strain evidence="5 6">WMS-il1</strain>
    </source>
</reference>
<gene>
    <name evidence="5" type="ORF">WMSIL1_LOCUS9936</name>
</gene>
<dbReference type="GO" id="GO:0005634">
    <property type="term" value="C:nucleus"/>
    <property type="evidence" value="ECO:0007669"/>
    <property type="project" value="UniProtKB-SubCell"/>
</dbReference>
<evidence type="ECO:0000313" key="5">
    <source>
        <dbReference type="EMBL" id="VUZ51176.1"/>
    </source>
</evidence>
<dbReference type="Proteomes" id="UP000321570">
    <property type="component" value="Unassembled WGS sequence"/>
</dbReference>
<evidence type="ECO:0000256" key="1">
    <source>
        <dbReference type="ARBA" id="ARBA00004123"/>
    </source>
</evidence>
<evidence type="ECO:0000259" key="4">
    <source>
        <dbReference type="PROSITE" id="PS50013"/>
    </source>
</evidence>
<dbReference type="InterPro" id="IPR016197">
    <property type="entry name" value="Chromo-like_dom_sf"/>
</dbReference>
<dbReference type="Pfam" id="PF01393">
    <property type="entry name" value="Chromo_shadow"/>
    <property type="match status" value="1"/>
</dbReference>
<dbReference type="PRINTS" id="PR00504">
    <property type="entry name" value="CHROMODOMAIN"/>
</dbReference>
<accession>A0A564YVJ0</accession>
<dbReference type="GO" id="GO:0000792">
    <property type="term" value="C:heterochromatin"/>
    <property type="evidence" value="ECO:0007669"/>
    <property type="project" value="UniProtKB-ARBA"/>
</dbReference>
<protein>
    <recommendedName>
        <fullName evidence="4">Chromo domain-containing protein</fullName>
    </recommendedName>
</protein>
<dbReference type="InterPro" id="IPR000953">
    <property type="entry name" value="Chromo/chromo_shadow_dom"/>
</dbReference>
<dbReference type="Gene3D" id="2.40.50.40">
    <property type="match status" value="2"/>
</dbReference>
<feature type="compositionally biased region" description="Polar residues" evidence="3">
    <location>
        <begin position="89"/>
        <end position="103"/>
    </location>
</feature>
<name>A0A564YVJ0_HYMDI</name>
<keyword evidence="6" id="KW-1185">Reference proteome</keyword>
<dbReference type="SMART" id="SM00300">
    <property type="entry name" value="ChSh"/>
    <property type="match status" value="1"/>
</dbReference>
<dbReference type="CDD" id="cd00024">
    <property type="entry name" value="CD_CSD"/>
    <property type="match status" value="1"/>
</dbReference>
<feature type="domain" description="Chromo" evidence="4">
    <location>
        <begin position="6"/>
        <end position="64"/>
    </location>
</feature>
<dbReference type="InterPro" id="IPR023780">
    <property type="entry name" value="Chromo_domain"/>
</dbReference>
<dbReference type="PANTHER" id="PTHR22812">
    <property type="entry name" value="CHROMOBOX PROTEIN"/>
    <property type="match status" value="1"/>
</dbReference>
<keyword evidence="2" id="KW-0539">Nucleus</keyword>
<dbReference type="PROSITE" id="PS00598">
    <property type="entry name" value="CHROMO_1"/>
    <property type="match status" value="1"/>
</dbReference>
<dbReference type="AlphaFoldDB" id="A0A564YVJ0"/>
<feature type="region of interest" description="Disordered" evidence="3">
    <location>
        <begin position="89"/>
        <end position="154"/>
    </location>
</feature>
<dbReference type="PROSITE" id="PS50013">
    <property type="entry name" value="CHROMO_2"/>
    <property type="match status" value="1"/>
</dbReference>
<dbReference type="InterPro" id="IPR023779">
    <property type="entry name" value="Chromodomain_CS"/>
</dbReference>
<dbReference type="InterPro" id="IPR051219">
    <property type="entry name" value="Heterochromatin_chromo-domain"/>
</dbReference>
<dbReference type="InterPro" id="IPR017984">
    <property type="entry name" value="Chromo_dom_subgr"/>
</dbReference>
<evidence type="ECO:0000256" key="2">
    <source>
        <dbReference type="ARBA" id="ARBA00023242"/>
    </source>
</evidence>
<sequence>MSDTEWEVEKILDVRIRDGKKEYLLKWVGYDESENTWEPQEYLSCEKLLREFEKRNRLNQRPKKRVKTVQSRKDVERIPNAKGQHCKTNNLFKWKSGPNSENSWIPRKEIENPISRSDTVQECFQSSSLSGKSDAGKSSSQRDEEPEMANADRRRIFRKRYSEKQREPLSSLSSLVSNNYGGQAIEPAAGGKTGAEENYLRSVETSTERREKDVKGSCFFCCSGKTPTFQRKGRRRSDFKWEVSRSKIRKMDVNEAELDENNGTDVNGVTIYGATEINGIFLFIIQMAGVPQPLLMTSNEANTRYPDAVIKFYESRLIFNIPEKNK</sequence>
<organism evidence="5 6">
    <name type="scientific">Hymenolepis diminuta</name>
    <name type="common">Rat tapeworm</name>
    <dbReference type="NCBI Taxonomy" id="6216"/>
    <lineage>
        <taxon>Eukaryota</taxon>
        <taxon>Metazoa</taxon>
        <taxon>Spiralia</taxon>
        <taxon>Lophotrochozoa</taxon>
        <taxon>Platyhelminthes</taxon>
        <taxon>Cestoda</taxon>
        <taxon>Eucestoda</taxon>
        <taxon>Cyclophyllidea</taxon>
        <taxon>Hymenolepididae</taxon>
        <taxon>Hymenolepis</taxon>
    </lineage>
</organism>
<dbReference type="Pfam" id="PF00385">
    <property type="entry name" value="Chromo"/>
    <property type="match status" value="1"/>
</dbReference>